<evidence type="ECO:0000256" key="4">
    <source>
        <dbReference type="ARBA" id="ARBA00023163"/>
    </source>
</evidence>
<evidence type="ECO:0000256" key="2">
    <source>
        <dbReference type="ARBA" id="ARBA00007688"/>
    </source>
</evidence>
<dbReference type="Pfam" id="PF07571">
    <property type="entry name" value="TAF6_C"/>
    <property type="match status" value="1"/>
</dbReference>
<comment type="similarity">
    <text evidence="2">Belongs to the TAF6 family.</text>
</comment>
<dbReference type="GO" id="GO:0046695">
    <property type="term" value="C:SLIK (SAGA-like) complex"/>
    <property type="evidence" value="ECO:0007669"/>
    <property type="project" value="InterPro"/>
</dbReference>
<dbReference type="Gene3D" id="1.10.20.10">
    <property type="entry name" value="Histone, subunit A"/>
    <property type="match status" value="1"/>
</dbReference>
<evidence type="ECO:0000313" key="8">
    <source>
        <dbReference type="Proteomes" id="UP000835052"/>
    </source>
</evidence>
<evidence type="ECO:0000259" key="6">
    <source>
        <dbReference type="Pfam" id="PF07571"/>
    </source>
</evidence>
<dbReference type="PANTHER" id="PTHR10221:SF9">
    <property type="entry name" value="TRANSCRIPTION INITIATION FACTOR TFIID SUBUNIT 6"/>
    <property type="match status" value="1"/>
</dbReference>
<dbReference type="GO" id="GO:0046982">
    <property type="term" value="F:protein heterodimerization activity"/>
    <property type="evidence" value="ECO:0007669"/>
    <property type="project" value="InterPro"/>
</dbReference>
<organism evidence="7 8">
    <name type="scientific">Caenorhabditis auriculariae</name>
    <dbReference type="NCBI Taxonomy" id="2777116"/>
    <lineage>
        <taxon>Eukaryota</taxon>
        <taxon>Metazoa</taxon>
        <taxon>Ecdysozoa</taxon>
        <taxon>Nematoda</taxon>
        <taxon>Chromadorea</taxon>
        <taxon>Rhabditida</taxon>
        <taxon>Rhabditina</taxon>
        <taxon>Rhabditomorpha</taxon>
        <taxon>Rhabditoidea</taxon>
        <taxon>Rhabditidae</taxon>
        <taxon>Peloderinae</taxon>
        <taxon>Caenorhabditis</taxon>
    </lineage>
</organism>
<dbReference type="OrthoDB" id="361039at2759"/>
<proteinExistence type="inferred from homology"/>
<dbReference type="EMBL" id="CAJGYM010000021">
    <property type="protein sequence ID" value="CAD6191463.1"/>
    <property type="molecule type" value="Genomic_DNA"/>
</dbReference>
<sequence>MLTITSHNCDENNNERKKKTSTKWIFKMGKSKLNRKLREDVQRMIAQVTNELIFRVAKAAKNCANHSKRNRVLSFDVDFAMQQFPYFNKYRLSLMHQRPPKLSWNCKTVEKLEIPVRVEFGILHCGQQYTRRKDVNTFQNLKKLRISSELQTISDVSDYQKMRASPKEEVVMLRPSFDEELTVEQQTFLKEVVGFCVGQDDHKRQQALLLLETNAGMKELLPNLADLCYNMILANIVQKCLPLIIYAVRMISAVSKNTYTDLQLVLPKLVPALMSCMLCRNLCNRPEHDNHWSLREYAAKTLMWIIKERSGAEESDFRTRIFNYALNVFKGETSTRPMIYGCVSILTEYVDFSEVDQLLTLFGDKMAQMKAAERVEPSTRLDALEYQHLILVLTKACHVLRQRKDVVFVE</sequence>
<dbReference type="Gene3D" id="1.25.40.770">
    <property type="entry name" value="TAF6, C-terminal HEAT repeat domain"/>
    <property type="match status" value="1"/>
</dbReference>
<protein>
    <recommendedName>
        <fullName evidence="6">TAF6 C-terminal HEAT repeat domain-containing protein</fullName>
    </recommendedName>
</protein>
<keyword evidence="3" id="KW-0805">Transcription regulation</keyword>
<dbReference type="InterPro" id="IPR016024">
    <property type="entry name" value="ARM-type_fold"/>
</dbReference>
<dbReference type="GO" id="GO:0051123">
    <property type="term" value="P:RNA polymerase II preinitiation complex assembly"/>
    <property type="evidence" value="ECO:0007669"/>
    <property type="project" value="TreeGrafter"/>
</dbReference>
<keyword evidence="8" id="KW-1185">Reference proteome</keyword>
<dbReference type="GO" id="GO:0003713">
    <property type="term" value="F:transcription coactivator activity"/>
    <property type="evidence" value="ECO:0007669"/>
    <property type="project" value="TreeGrafter"/>
</dbReference>
<dbReference type="FunFam" id="1.25.40.770:FF:000001">
    <property type="entry name" value="Transcription initiation factor TFIID subunit 6"/>
    <property type="match status" value="1"/>
</dbReference>
<reference evidence="7" key="1">
    <citation type="submission" date="2020-10" db="EMBL/GenBank/DDBJ databases">
        <authorList>
            <person name="Kikuchi T."/>
        </authorList>
    </citation>
    <scope>NUCLEOTIDE SEQUENCE</scope>
    <source>
        <strain evidence="7">NKZ352</strain>
    </source>
</reference>
<dbReference type="InterPro" id="IPR011442">
    <property type="entry name" value="TAF6_C"/>
</dbReference>
<dbReference type="GO" id="GO:0016251">
    <property type="term" value="F:RNA polymerase II general transcription initiation factor activity"/>
    <property type="evidence" value="ECO:0007669"/>
    <property type="project" value="InterPro"/>
</dbReference>
<dbReference type="SUPFAM" id="SSF48371">
    <property type="entry name" value="ARM repeat"/>
    <property type="match status" value="1"/>
</dbReference>
<dbReference type="CDD" id="cd08050">
    <property type="entry name" value="TAF6C"/>
    <property type="match status" value="1"/>
</dbReference>
<keyword evidence="5" id="KW-0539">Nucleus</keyword>
<dbReference type="GO" id="GO:0005669">
    <property type="term" value="C:transcription factor TFIID complex"/>
    <property type="evidence" value="ECO:0007669"/>
    <property type="project" value="InterPro"/>
</dbReference>
<dbReference type="Proteomes" id="UP000835052">
    <property type="component" value="Unassembled WGS sequence"/>
</dbReference>
<dbReference type="SUPFAM" id="SSF47113">
    <property type="entry name" value="Histone-fold"/>
    <property type="match status" value="1"/>
</dbReference>
<dbReference type="InterPro" id="IPR037796">
    <property type="entry name" value="TAF6"/>
</dbReference>
<evidence type="ECO:0000256" key="5">
    <source>
        <dbReference type="ARBA" id="ARBA00023242"/>
    </source>
</evidence>
<accession>A0A8S1H7C6</accession>
<dbReference type="PANTHER" id="PTHR10221">
    <property type="entry name" value="TRANSCRIPTION INITIATION FACTOR TFIID SUBUNIT 6"/>
    <property type="match status" value="1"/>
</dbReference>
<evidence type="ECO:0000313" key="7">
    <source>
        <dbReference type="EMBL" id="CAD6191463.1"/>
    </source>
</evidence>
<keyword evidence="4" id="KW-0804">Transcription</keyword>
<dbReference type="InterPro" id="IPR046344">
    <property type="entry name" value="TAF6_C_sf"/>
</dbReference>
<comment type="caution">
    <text evidence="7">The sequence shown here is derived from an EMBL/GenBank/DDBJ whole genome shotgun (WGS) entry which is preliminary data.</text>
</comment>
<evidence type="ECO:0000256" key="1">
    <source>
        <dbReference type="ARBA" id="ARBA00004123"/>
    </source>
</evidence>
<feature type="domain" description="TAF6 C-terminal HEAT repeat" evidence="6">
    <location>
        <begin position="179"/>
        <end position="348"/>
    </location>
</feature>
<evidence type="ECO:0000256" key="3">
    <source>
        <dbReference type="ARBA" id="ARBA00023015"/>
    </source>
</evidence>
<dbReference type="InterPro" id="IPR009072">
    <property type="entry name" value="Histone-fold"/>
</dbReference>
<dbReference type="AlphaFoldDB" id="A0A8S1H7C6"/>
<gene>
    <name evidence="7" type="ORF">CAUJ_LOCUS7382</name>
</gene>
<dbReference type="GO" id="GO:0000124">
    <property type="term" value="C:SAGA complex"/>
    <property type="evidence" value="ECO:0007669"/>
    <property type="project" value="InterPro"/>
</dbReference>
<name>A0A8S1H7C6_9PELO</name>
<comment type="subcellular location">
    <subcellularLocation>
        <location evidence="1">Nucleus</location>
    </subcellularLocation>
</comment>